<dbReference type="PROSITE" id="PS51186">
    <property type="entry name" value="GNAT"/>
    <property type="match status" value="1"/>
</dbReference>
<dbReference type="InterPro" id="IPR016181">
    <property type="entry name" value="Acyl_CoA_acyltransferase"/>
</dbReference>
<gene>
    <name evidence="4" type="ORF">O9K51_04839</name>
</gene>
<dbReference type="PANTHER" id="PTHR43877">
    <property type="entry name" value="AMINOALKYLPHOSPHONATE N-ACETYLTRANSFERASE-RELATED-RELATED"/>
    <property type="match status" value="1"/>
</dbReference>
<keyword evidence="5" id="KW-1185">Reference proteome</keyword>
<dbReference type="AlphaFoldDB" id="A0AB34FXB2"/>
<dbReference type="InterPro" id="IPR050832">
    <property type="entry name" value="Bact_Acetyltransf"/>
</dbReference>
<feature type="domain" description="N-acetyltransferase" evidence="3">
    <location>
        <begin position="6"/>
        <end position="177"/>
    </location>
</feature>
<organism evidence="4 5">
    <name type="scientific">Purpureocillium lavendulum</name>
    <dbReference type="NCBI Taxonomy" id="1247861"/>
    <lineage>
        <taxon>Eukaryota</taxon>
        <taxon>Fungi</taxon>
        <taxon>Dikarya</taxon>
        <taxon>Ascomycota</taxon>
        <taxon>Pezizomycotina</taxon>
        <taxon>Sordariomycetes</taxon>
        <taxon>Hypocreomycetidae</taxon>
        <taxon>Hypocreales</taxon>
        <taxon>Ophiocordycipitaceae</taxon>
        <taxon>Purpureocillium</taxon>
    </lineage>
</organism>
<reference evidence="4" key="1">
    <citation type="submission" date="2023-01" db="EMBL/GenBank/DDBJ databases">
        <title>The growth and conidiation of Purpureocillium lavendulum are regulated by nitrogen source and histone H3K14 acetylation.</title>
        <authorList>
            <person name="Tang P."/>
            <person name="Han J."/>
            <person name="Zhang C."/>
            <person name="Tang P."/>
            <person name="Qi F."/>
            <person name="Zhang K."/>
            <person name="Liang L."/>
        </authorList>
    </citation>
    <scope>NUCLEOTIDE SEQUENCE</scope>
    <source>
        <strain evidence="4">YMF1.00683</strain>
    </source>
</reference>
<name>A0AB34FXB2_9HYPO</name>
<accession>A0AB34FXB2</accession>
<comment type="caution">
    <text evidence="4">The sequence shown here is derived from an EMBL/GenBank/DDBJ whole genome shotgun (WGS) entry which is preliminary data.</text>
</comment>
<dbReference type="Pfam" id="PF00583">
    <property type="entry name" value="Acetyltransf_1"/>
    <property type="match status" value="1"/>
</dbReference>
<protein>
    <submittedName>
        <fullName evidence="4">GNAT family acetyltransferase</fullName>
    </submittedName>
</protein>
<evidence type="ECO:0000256" key="2">
    <source>
        <dbReference type="ARBA" id="ARBA00023315"/>
    </source>
</evidence>
<proteinExistence type="predicted"/>
<evidence type="ECO:0000259" key="3">
    <source>
        <dbReference type="PROSITE" id="PS51186"/>
    </source>
</evidence>
<evidence type="ECO:0000256" key="1">
    <source>
        <dbReference type="ARBA" id="ARBA00022679"/>
    </source>
</evidence>
<dbReference type="EMBL" id="JAQHRD010000003">
    <property type="protein sequence ID" value="KAJ6443660.1"/>
    <property type="molecule type" value="Genomic_DNA"/>
</dbReference>
<sequence>MTSDNLRFRVATIEDAPQVQQLVQAAFSAPDKRQGWTADMELGARFRIEIEEVAATIAKPGSVILMALVGDDFVASAEVIHRGNGHARLSMLSVDQRHQCGGMGRLVLAHAEAYCLQTWGASTMELNALSTRHKLIAWYQRRGYEPTGETSPFPRDKFSDLALPEDMCFVELEKDLISAQGSVASPPA</sequence>
<keyword evidence="1" id="KW-0808">Transferase</keyword>
<evidence type="ECO:0000313" key="5">
    <source>
        <dbReference type="Proteomes" id="UP001163105"/>
    </source>
</evidence>
<dbReference type="Gene3D" id="3.40.630.30">
    <property type="match status" value="1"/>
</dbReference>
<dbReference type="InterPro" id="IPR000182">
    <property type="entry name" value="GNAT_dom"/>
</dbReference>
<dbReference type="SUPFAM" id="SSF55729">
    <property type="entry name" value="Acyl-CoA N-acyltransferases (Nat)"/>
    <property type="match status" value="1"/>
</dbReference>
<keyword evidence="2" id="KW-0012">Acyltransferase</keyword>
<dbReference type="GO" id="GO:0016747">
    <property type="term" value="F:acyltransferase activity, transferring groups other than amino-acyl groups"/>
    <property type="evidence" value="ECO:0007669"/>
    <property type="project" value="InterPro"/>
</dbReference>
<dbReference type="PANTHER" id="PTHR43877:SF2">
    <property type="entry name" value="AMINOALKYLPHOSPHONATE N-ACETYLTRANSFERASE-RELATED"/>
    <property type="match status" value="1"/>
</dbReference>
<dbReference type="Proteomes" id="UP001163105">
    <property type="component" value="Unassembled WGS sequence"/>
</dbReference>
<evidence type="ECO:0000313" key="4">
    <source>
        <dbReference type="EMBL" id="KAJ6443660.1"/>
    </source>
</evidence>